<accession>A0A2V2XC06</accession>
<organism evidence="2 3">
    <name type="scientific">Trypanosoma cruzi</name>
    <dbReference type="NCBI Taxonomy" id="5693"/>
    <lineage>
        <taxon>Eukaryota</taxon>
        <taxon>Discoba</taxon>
        <taxon>Euglenozoa</taxon>
        <taxon>Kinetoplastea</taxon>
        <taxon>Metakinetoplastina</taxon>
        <taxon>Trypanosomatida</taxon>
        <taxon>Trypanosomatidae</taxon>
        <taxon>Trypanosoma</taxon>
        <taxon>Schizotrypanum</taxon>
    </lineage>
</organism>
<evidence type="ECO:0000256" key="1">
    <source>
        <dbReference type="SAM" id="MobiDB-lite"/>
    </source>
</evidence>
<dbReference type="VEuPathDB" id="TriTrypDB:TcG_00495"/>
<feature type="region of interest" description="Disordered" evidence="1">
    <location>
        <begin position="316"/>
        <end position="343"/>
    </location>
</feature>
<dbReference type="Proteomes" id="UP000246078">
    <property type="component" value="Unassembled WGS sequence"/>
</dbReference>
<name>A0A2V2XC06_TRYCR</name>
<dbReference type="VEuPathDB" id="TriTrypDB:C3747_14g198"/>
<dbReference type="VEuPathDB" id="TriTrypDB:TcCLB.506519.40"/>
<evidence type="ECO:0000313" key="2">
    <source>
        <dbReference type="EMBL" id="PWV18317.1"/>
    </source>
</evidence>
<dbReference type="VEuPathDB" id="TriTrypDB:TcG_10010"/>
<dbReference type="VEuPathDB" id="TriTrypDB:TcCL_NonESM08511"/>
<gene>
    <name evidence="2" type="ORF">C3747_14g198</name>
</gene>
<dbReference type="VEuPathDB" id="TriTrypDB:TcBrA4_0129780"/>
<dbReference type="VEuPathDB" id="TriTrypDB:TcCL_NonESM11005"/>
<sequence length="343" mass="38118">MYGCGRAAWVPLSTALVVMPWDTSPRRRAVDTFGGDELAHRATVLWAQLAPGENGTRPYFLRARAPFGAPIAAGLRCGRRRRIACPGEEWTCALLLPEVDPMADESNGTRPCVDDSWRDTVLRSVTSTSDGKELNLRNSVQHALLVKRAGSIYEALEGACRGVGRRCWTSRQCGDGGSSHGQRQATPMRALRQRLLCHFTFHSILARCETKPPLYWMWMRLFTGSSLGGCARTSFGCRVGFVDLVELTRPHTGRECCPEVPRTTARVLAENPRDGKTAVCGAARGKETSVWISSIRTSGLRRSVVRRDQCAAKRWRQRENRRSLPRGVKPSVYPLAARRRVSP</sequence>
<dbReference type="VEuPathDB" id="TriTrypDB:TcBrA4_0093660"/>
<dbReference type="VEuPathDB" id="TriTrypDB:TCSYLVIO_008080"/>
<dbReference type="EMBL" id="PRFC01000014">
    <property type="protein sequence ID" value="PWV18317.1"/>
    <property type="molecule type" value="Genomic_DNA"/>
</dbReference>
<dbReference type="VEuPathDB" id="TriTrypDB:TcCLB.511021.20"/>
<evidence type="ECO:0000313" key="3">
    <source>
        <dbReference type="Proteomes" id="UP000246078"/>
    </source>
</evidence>
<dbReference type="AlphaFoldDB" id="A0A2V2XC06"/>
<protein>
    <submittedName>
        <fullName evidence="2">Uncharacterized protein</fullName>
    </submittedName>
</protein>
<comment type="caution">
    <text evidence="2">The sequence shown here is derived from an EMBL/GenBank/DDBJ whole genome shotgun (WGS) entry which is preliminary data.</text>
</comment>
<dbReference type="VEuPathDB" id="TriTrypDB:TcYC6_0017010"/>
<reference evidence="2 3" key="1">
    <citation type="journal article" date="2018" name="Microb. Genom.">
        <title>Expanding an expanded genome: long-read sequencing of Trypanosoma cruzi.</title>
        <authorList>
            <person name="Berna L."/>
            <person name="Rodriguez M."/>
            <person name="Chiribao M.L."/>
            <person name="Parodi-Talice A."/>
            <person name="Pita S."/>
            <person name="Rijo G."/>
            <person name="Alvarez-Valin F."/>
            <person name="Robello C."/>
        </authorList>
    </citation>
    <scope>NUCLEOTIDE SEQUENCE [LARGE SCALE GENOMIC DNA]</scope>
    <source>
        <strain evidence="2 3">TCC</strain>
    </source>
</reference>
<proteinExistence type="predicted"/>